<evidence type="ECO:0000256" key="10">
    <source>
        <dbReference type="ARBA" id="ARBA00030646"/>
    </source>
</evidence>
<keyword evidence="8" id="KW-0406">Ion transport</keyword>
<evidence type="ECO:0000256" key="1">
    <source>
        <dbReference type="ARBA" id="ARBA00003019"/>
    </source>
</evidence>
<dbReference type="InterPro" id="IPR008509">
    <property type="entry name" value="MOT2/MFSD5"/>
</dbReference>
<evidence type="ECO:0000256" key="12">
    <source>
        <dbReference type="SAM" id="Phobius"/>
    </source>
</evidence>
<dbReference type="AlphaFoldDB" id="A0A6P6RPX3"/>
<keyword evidence="5" id="KW-1003">Cell membrane</keyword>
<dbReference type="InterPro" id="IPR036259">
    <property type="entry name" value="MFS_trans_sf"/>
</dbReference>
<evidence type="ECO:0000256" key="5">
    <source>
        <dbReference type="ARBA" id="ARBA00022475"/>
    </source>
</evidence>
<evidence type="ECO:0000256" key="2">
    <source>
        <dbReference type="ARBA" id="ARBA00004651"/>
    </source>
</evidence>
<dbReference type="Gene3D" id="1.20.1250.20">
    <property type="entry name" value="MFS general substrate transporter like domains"/>
    <property type="match status" value="1"/>
</dbReference>
<dbReference type="SUPFAM" id="SSF103473">
    <property type="entry name" value="MFS general substrate transporter"/>
    <property type="match status" value="1"/>
</dbReference>
<dbReference type="GeneID" id="34619080"/>
<dbReference type="Pfam" id="PF05631">
    <property type="entry name" value="MFS_5"/>
    <property type="match status" value="1"/>
</dbReference>
<dbReference type="RefSeq" id="XP_026189748.1">
    <property type="nucleotide sequence ID" value="XM_026333963.1"/>
</dbReference>
<evidence type="ECO:0000256" key="9">
    <source>
        <dbReference type="ARBA" id="ARBA00023136"/>
    </source>
</evidence>
<keyword evidence="7 12" id="KW-1133">Transmembrane helix</keyword>
<evidence type="ECO:0000256" key="11">
    <source>
        <dbReference type="ARBA" id="ARBA00032555"/>
    </source>
</evidence>
<dbReference type="GO" id="GO:0005886">
    <property type="term" value="C:plasma membrane"/>
    <property type="evidence" value="ECO:0007669"/>
    <property type="project" value="UniProtKB-SubCell"/>
</dbReference>
<feature type="transmembrane region" description="Helical" evidence="12">
    <location>
        <begin position="75"/>
        <end position="97"/>
    </location>
</feature>
<dbReference type="PANTHER" id="PTHR23516:SF1">
    <property type="entry name" value="MOLYBDATE-ANION TRANSPORTER"/>
    <property type="match status" value="1"/>
</dbReference>
<sequence length="325" mass="34700">MPPPASSPSAFAWRFVWIYFLAQLCEYLQGPFMFAAYRQYHSLPLERVGLLFFTSSLSNALSGCLLAPLGDAHDRRLGCVFFCLLSVAACALTRAALPFSWLILGRLLGGGATNLLETSFEALLICDYLVPMHALLSAAEEGLPTERHPRQAPKEGLTSPNLAFQETRLSATTEATTTARRETVEGLLLKAPQGSLPSPDRPLTAVSPPEAFQHALHLFASQSEVRLCGLLQVAFEAPLDLFVLLWTPGIPQQMNPGIAFAALMGGLATGSYLFCHVGNALPPRASPFTCCAGVAQAVGSLCAYSFGGTSSSEEAATNKAGRSTF</sequence>
<keyword evidence="13" id="KW-1185">Reference proteome</keyword>
<keyword evidence="4" id="KW-0813">Transport</keyword>
<accession>A0A6P6RPX3</accession>
<comment type="subcellular location">
    <subcellularLocation>
        <location evidence="2">Cell membrane</location>
        <topology evidence="2">Multi-pass membrane protein</topology>
    </subcellularLocation>
</comment>
<keyword evidence="6 12" id="KW-0812">Transmembrane</keyword>
<evidence type="ECO:0000256" key="4">
    <source>
        <dbReference type="ARBA" id="ARBA00022448"/>
    </source>
</evidence>
<dbReference type="GO" id="GO:0015098">
    <property type="term" value="F:molybdate ion transmembrane transporter activity"/>
    <property type="evidence" value="ECO:0007669"/>
    <property type="project" value="InterPro"/>
</dbReference>
<name>A0A6P6RPX3_9EIME</name>
<dbReference type="Proteomes" id="UP000515125">
    <property type="component" value="Unplaced"/>
</dbReference>
<keyword evidence="9 12" id="KW-0472">Membrane</keyword>
<dbReference type="GO" id="GO:0006811">
    <property type="term" value="P:monoatomic ion transport"/>
    <property type="evidence" value="ECO:0007669"/>
    <property type="project" value="UniProtKB-KW"/>
</dbReference>
<organism evidence="13 14">
    <name type="scientific">Cyclospora cayetanensis</name>
    <dbReference type="NCBI Taxonomy" id="88456"/>
    <lineage>
        <taxon>Eukaryota</taxon>
        <taxon>Sar</taxon>
        <taxon>Alveolata</taxon>
        <taxon>Apicomplexa</taxon>
        <taxon>Conoidasida</taxon>
        <taxon>Coccidia</taxon>
        <taxon>Eucoccidiorida</taxon>
        <taxon>Eimeriorina</taxon>
        <taxon>Eimeriidae</taxon>
        <taxon>Cyclospora</taxon>
    </lineage>
</organism>
<feature type="transmembrane region" description="Helical" evidence="12">
    <location>
        <begin position="12"/>
        <end position="36"/>
    </location>
</feature>
<evidence type="ECO:0000313" key="14">
    <source>
        <dbReference type="RefSeq" id="XP_026189748.1"/>
    </source>
</evidence>
<evidence type="ECO:0000256" key="3">
    <source>
        <dbReference type="ARBA" id="ARBA00021242"/>
    </source>
</evidence>
<proteinExistence type="predicted"/>
<evidence type="ECO:0000313" key="13">
    <source>
        <dbReference type="Proteomes" id="UP000515125"/>
    </source>
</evidence>
<gene>
    <name evidence="14" type="primary">LOC34619080</name>
</gene>
<reference evidence="14" key="1">
    <citation type="submission" date="2025-08" db="UniProtKB">
        <authorList>
            <consortium name="RefSeq"/>
        </authorList>
    </citation>
    <scope>IDENTIFICATION</scope>
</reference>
<dbReference type="OrthoDB" id="439578at2759"/>
<evidence type="ECO:0000256" key="8">
    <source>
        <dbReference type="ARBA" id="ARBA00023065"/>
    </source>
</evidence>
<evidence type="ECO:0000256" key="7">
    <source>
        <dbReference type="ARBA" id="ARBA00022989"/>
    </source>
</evidence>
<evidence type="ECO:0000256" key="6">
    <source>
        <dbReference type="ARBA" id="ARBA00022692"/>
    </source>
</evidence>
<dbReference type="PANTHER" id="PTHR23516">
    <property type="entry name" value="SAM (S-ADENOSYL METHIONINE) TRANSPORTER"/>
    <property type="match status" value="1"/>
</dbReference>
<protein>
    <recommendedName>
        <fullName evidence="3">Molybdate-anion transporter</fullName>
    </recommendedName>
    <alternativeName>
        <fullName evidence="10">Major facilitator superfamily domain-containing protein 5</fullName>
    </alternativeName>
    <alternativeName>
        <fullName evidence="11">Molybdate transporter 2 homolog</fullName>
    </alternativeName>
</protein>
<comment type="function">
    <text evidence="1">Mediates high-affinity intracellular uptake of the rare oligo-element molybdenum.</text>
</comment>